<name>A0A9Q8U2H4_9GAMM</name>
<sequence length="158" mass="18626">MISQEISFNQSCKITDQIIIETNEGKPKRYKGFNDELVIGDYFKTTFIFDFSVSNYSINVKTNTGIDSSIRREDFILVNDSNVLFLNEFVKMMFGPNEIAFEHTEGEIDMYRYYKDDWNLHFRASYFNQSQIIVANCQSLSKKYDQVLKTLYRIHGEN</sequence>
<organism evidence="1 2">
    <name type="scientific">SAR86 cluster bacterium</name>
    <dbReference type="NCBI Taxonomy" id="2030880"/>
    <lineage>
        <taxon>Bacteria</taxon>
        <taxon>Pseudomonadati</taxon>
        <taxon>Pseudomonadota</taxon>
        <taxon>Gammaproteobacteria</taxon>
        <taxon>SAR86 cluster</taxon>
    </lineage>
</organism>
<reference evidence="1" key="1">
    <citation type="submission" date="2022-05" db="EMBL/GenBank/DDBJ databases">
        <title>Single-amplified genomics reveal most streamlined microbe among free-living bacteria.</title>
        <authorList>
            <person name="Roda-Garcia J."/>
            <person name="Haro-Moreno J.M."/>
            <person name="Rodriguez-Valera F."/>
            <person name="Almagro-Moreno S."/>
            <person name="Lopez-Perez M."/>
        </authorList>
    </citation>
    <scope>NUCLEOTIDE SEQUENCE</scope>
    <source>
        <strain evidence="1">TMED112-D2-2</strain>
    </source>
</reference>
<dbReference type="Proteomes" id="UP001056381">
    <property type="component" value="Chromosome"/>
</dbReference>
<evidence type="ECO:0000313" key="2">
    <source>
        <dbReference type="Proteomes" id="UP001056381"/>
    </source>
</evidence>
<dbReference type="AlphaFoldDB" id="A0A9Q8U2H4"/>
<dbReference type="EMBL" id="CP097966">
    <property type="protein sequence ID" value="URQ63097.1"/>
    <property type="molecule type" value="Genomic_DNA"/>
</dbReference>
<gene>
    <name evidence="1" type="ORF">M9B40_05080</name>
</gene>
<proteinExistence type="predicted"/>
<accession>A0A9Q8U2H4</accession>
<evidence type="ECO:0000313" key="1">
    <source>
        <dbReference type="EMBL" id="URQ63097.1"/>
    </source>
</evidence>
<protein>
    <submittedName>
        <fullName evidence="1">Uncharacterized protein</fullName>
    </submittedName>
</protein>
<keyword evidence="2" id="KW-1185">Reference proteome</keyword>